<evidence type="ECO:0000313" key="1">
    <source>
        <dbReference type="EMBL" id="KAJ1902342.1"/>
    </source>
</evidence>
<gene>
    <name evidence="1" type="ORF">LPJ66_000102</name>
</gene>
<reference evidence="1" key="1">
    <citation type="submission" date="2022-07" db="EMBL/GenBank/DDBJ databases">
        <title>Phylogenomic reconstructions and comparative analyses of Kickxellomycotina fungi.</title>
        <authorList>
            <person name="Reynolds N.K."/>
            <person name="Stajich J.E."/>
            <person name="Barry K."/>
            <person name="Grigoriev I.V."/>
            <person name="Crous P."/>
            <person name="Smith M.E."/>
        </authorList>
    </citation>
    <scope>NUCLEOTIDE SEQUENCE</scope>
    <source>
        <strain evidence="1">Benny 63K</strain>
    </source>
</reference>
<name>A0ACC1IX17_9FUNG</name>
<sequence>MNSASNDSMPSSIMNKVETGDIGTGGGAGMGTPEYTSQDETLKRKHSDSSSSFSNEIDLSTLPPPRAGRPLRSSNQEPGMQEARKRARVLRNRAAAQLSREKKRVHVEQLEQENDELRARNEELEMRLRRTEDSNHELSDRLDGLAKQLQGFQDFLFSSQGQQQQQRGDGLVAPMAWSPITPLAASPMMQACVTPGANSSASSVLGYTSATTSTNSSNVTSTPSALDVSMNPLSAGLSAVSNSPSADVAPGSSLLSSIPCVTISSPPSNMDSTGSMELFSNTLATSDLSDKGLSESAALAQSGNAHIFCVHQPDSQQRRPLSHTQSICRKHPQTTSAPFSEEMAMDLGTATVLETCSLTDSSLSLAHRMVTVVVMAVVSASPLSSLRDLWMTFSVLWWVLSQNGGLISRHQVSRIARGILDYNSNSNSTPRTDGMKNSFNVAGGTAAGGKLSAVMMGAAGSQAPGVNNGDGMASLRLVAAWLGSGSRTAAAFRRVVGDGPVDQVSALVAQLLVAARSMEGRASHVYADNLACNKKNTLFYAPY</sequence>
<dbReference type="EMBL" id="JANBPG010000002">
    <property type="protein sequence ID" value="KAJ1902342.1"/>
    <property type="molecule type" value="Genomic_DNA"/>
</dbReference>
<protein>
    <submittedName>
        <fullName evidence="1">Uncharacterized protein</fullName>
    </submittedName>
</protein>
<organism evidence="1 2">
    <name type="scientific">Kickxella alabastrina</name>
    <dbReference type="NCBI Taxonomy" id="61397"/>
    <lineage>
        <taxon>Eukaryota</taxon>
        <taxon>Fungi</taxon>
        <taxon>Fungi incertae sedis</taxon>
        <taxon>Zoopagomycota</taxon>
        <taxon>Kickxellomycotina</taxon>
        <taxon>Kickxellomycetes</taxon>
        <taxon>Kickxellales</taxon>
        <taxon>Kickxellaceae</taxon>
        <taxon>Kickxella</taxon>
    </lineage>
</organism>
<comment type="caution">
    <text evidence="1">The sequence shown here is derived from an EMBL/GenBank/DDBJ whole genome shotgun (WGS) entry which is preliminary data.</text>
</comment>
<evidence type="ECO:0000313" key="2">
    <source>
        <dbReference type="Proteomes" id="UP001150581"/>
    </source>
</evidence>
<accession>A0ACC1IX17</accession>
<dbReference type="Proteomes" id="UP001150581">
    <property type="component" value="Unassembled WGS sequence"/>
</dbReference>
<keyword evidence="2" id="KW-1185">Reference proteome</keyword>
<proteinExistence type="predicted"/>